<dbReference type="EMBL" id="AE008923">
    <property type="protein sequence ID" value="AAM35445.1"/>
    <property type="molecule type" value="Genomic_DNA"/>
</dbReference>
<gene>
    <name evidence="1" type="ordered locus">XAC0556</name>
</gene>
<accession>A0AAI8ERF5</accession>
<dbReference type="AlphaFoldDB" id="A0AAI8ERF5"/>
<dbReference type="KEGG" id="xac:XAC0556"/>
<name>A0AAI8ERF5_XANAC</name>
<protein>
    <submittedName>
        <fullName evidence="1">Uncharacterized protein</fullName>
    </submittedName>
</protein>
<proteinExistence type="predicted"/>
<sequence length="165" mass="17803">MSLRGMATCDPVGCGEVMLGPPACWVRVLGNAAAHGIADSVDHGDRGMGKQVAAATFGNLTPRRCLAGRAVAIAESTARRTARQRSWRLSSTRHPARAGWAHFSGPVMSVVHFVRSLPLFLQWQAWHHRDVRPRGTRTLGARSINAPRYVGQLGRGVVLALSATF</sequence>
<evidence type="ECO:0000313" key="1">
    <source>
        <dbReference type="EMBL" id="AAM35445.1"/>
    </source>
</evidence>
<dbReference type="Proteomes" id="UP000000576">
    <property type="component" value="Chromosome"/>
</dbReference>
<reference evidence="1 2" key="1">
    <citation type="journal article" date="2002" name="Nature">
        <title>Comparison of the genomes of two Xanthomonas pathogens with differing host specificities.</title>
        <authorList>
            <person name="da Silva A.C."/>
            <person name="Ferro J.A."/>
            <person name="Reinach F.C."/>
            <person name="Farah C.S."/>
            <person name="Furlan L.R."/>
            <person name="Quaggio R.B."/>
            <person name="Monteiro-Vitorello C.B."/>
            <person name="Van Sluys M.A."/>
            <person name="Almeida N.F."/>
            <person name="Alves L.M."/>
            <person name="do Amaral A.M."/>
            <person name="Bertolini M.C."/>
            <person name="Camargo L.E."/>
            <person name="Camarotte G."/>
            <person name="Cannavan F."/>
            <person name="Cardozo J."/>
            <person name="Chambergo F."/>
            <person name="Ciapina L.P."/>
            <person name="Cicarelli R.M."/>
            <person name="Coutinho L.L."/>
            <person name="Cursino-Santos J.R."/>
            <person name="El-Dorry H."/>
            <person name="Faria J.B."/>
            <person name="Ferreira A.J."/>
            <person name="Ferreira R.C."/>
            <person name="Ferro M.I."/>
            <person name="Formighieri E.F."/>
            <person name="Franco M.C."/>
            <person name="Greggio C.C."/>
            <person name="Gruber A."/>
            <person name="Katsuyama A.M."/>
            <person name="Kishi L.T."/>
            <person name="Leite R.P."/>
            <person name="Lemos E.G."/>
            <person name="Lemos M.V."/>
            <person name="Locali E.C."/>
            <person name="Machado M.A."/>
            <person name="Madeira A.M."/>
            <person name="Martinez-Rossi N.M."/>
            <person name="Martins E.C."/>
            <person name="Meidanis J."/>
            <person name="Menck C.F."/>
            <person name="Miyaki C.Y."/>
            <person name="Moon D.H."/>
            <person name="Moreira L.M."/>
            <person name="Novo M.T."/>
            <person name="Okura V.K."/>
            <person name="Oliveira M.C."/>
            <person name="Oliveira V.R."/>
            <person name="Pereira H.A."/>
            <person name="Rossi A."/>
            <person name="Sena J.A."/>
            <person name="Silva C."/>
            <person name="de Souza R.F."/>
            <person name="Spinola L.A."/>
            <person name="Takita M.A."/>
            <person name="Tamura R.E."/>
            <person name="Teixeira E.C."/>
            <person name="Tezza R.I."/>
            <person name="Trindade dos Santos M."/>
            <person name="Truffi D."/>
            <person name="Tsai S.M."/>
            <person name="White F.F."/>
            <person name="Setubal J.C."/>
            <person name="Kitajima J.P."/>
        </authorList>
    </citation>
    <scope>NUCLEOTIDE SEQUENCE [LARGE SCALE GENOMIC DNA]</scope>
    <source>
        <strain evidence="1 2">306</strain>
    </source>
</reference>
<evidence type="ECO:0000313" key="2">
    <source>
        <dbReference type="Proteomes" id="UP000000576"/>
    </source>
</evidence>
<organism evidence="1 2">
    <name type="scientific">Xanthomonas axonopodis pv. citri (strain 306)</name>
    <dbReference type="NCBI Taxonomy" id="190486"/>
    <lineage>
        <taxon>Bacteria</taxon>
        <taxon>Pseudomonadati</taxon>
        <taxon>Pseudomonadota</taxon>
        <taxon>Gammaproteobacteria</taxon>
        <taxon>Lysobacterales</taxon>
        <taxon>Lysobacteraceae</taxon>
        <taxon>Xanthomonas</taxon>
    </lineage>
</organism>